<dbReference type="FunFam" id="1.25.40.90:FF:000026">
    <property type="entry name" value="RNA binding protein Nrd1"/>
    <property type="match status" value="1"/>
</dbReference>
<dbReference type="EMBL" id="ONZQ02000009">
    <property type="protein sequence ID" value="SPO03833.1"/>
    <property type="molecule type" value="Genomic_DNA"/>
</dbReference>
<dbReference type="Pfam" id="PF04818">
    <property type="entry name" value="CID"/>
    <property type="match status" value="1"/>
</dbReference>
<feature type="region of interest" description="Disordered" evidence="6">
    <location>
        <begin position="210"/>
        <end position="269"/>
    </location>
</feature>
<evidence type="ECO:0000256" key="5">
    <source>
        <dbReference type="PROSITE-ProRule" id="PRU00176"/>
    </source>
</evidence>
<evidence type="ECO:0000259" key="8">
    <source>
        <dbReference type="PROSITE" id="PS51391"/>
    </source>
</evidence>
<dbReference type="InterPro" id="IPR000504">
    <property type="entry name" value="RRM_dom"/>
</dbReference>
<organism evidence="9 10">
    <name type="scientific">Cephalotrichum gorgonifer</name>
    <dbReference type="NCBI Taxonomy" id="2041049"/>
    <lineage>
        <taxon>Eukaryota</taxon>
        <taxon>Fungi</taxon>
        <taxon>Dikarya</taxon>
        <taxon>Ascomycota</taxon>
        <taxon>Pezizomycotina</taxon>
        <taxon>Sordariomycetes</taxon>
        <taxon>Hypocreomycetidae</taxon>
        <taxon>Microascales</taxon>
        <taxon>Microascaceae</taxon>
        <taxon>Cephalotrichum</taxon>
    </lineage>
</organism>
<feature type="compositionally biased region" description="Basic and acidic residues" evidence="6">
    <location>
        <begin position="647"/>
        <end position="656"/>
    </location>
</feature>
<feature type="region of interest" description="Disordered" evidence="6">
    <location>
        <begin position="290"/>
        <end position="318"/>
    </location>
</feature>
<comment type="caution">
    <text evidence="9">The sequence shown here is derived from an EMBL/GenBank/DDBJ whole genome shotgun (WGS) entry which is preliminary data.</text>
</comment>
<keyword evidence="2" id="KW-0597">Phosphoprotein</keyword>
<dbReference type="GO" id="GO:0006369">
    <property type="term" value="P:termination of RNA polymerase II transcription"/>
    <property type="evidence" value="ECO:0007669"/>
    <property type="project" value="UniProtKB-ARBA"/>
</dbReference>
<feature type="domain" description="CID" evidence="8">
    <location>
        <begin position="1"/>
        <end position="154"/>
    </location>
</feature>
<accession>A0AAE8N2M0</accession>
<dbReference type="GO" id="GO:0003723">
    <property type="term" value="F:RNA binding"/>
    <property type="evidence" value="ECO:0007669"/>
    <property type="project" value="UniProtKB-UniRule"/>
</dbReference>
<dbReference type="GO" id="GO:0032991">
    <property type="term" value="C:protein-containing complex"/>
    <property type="evidence" value="ECO:0007669"/>
    <property type="project" value="UniProtKB-ARBA"/>
</dbReference>
<evidence type="ECO:0000256" key="2">
    <source>
        <dbReference type="ARBA" id="ARBA00022553"/>
    </source>
</evidence>
<dbReference type="GO" id="GO:0031124">
    <property type="term" value="P:mRNA 3'-end processing"/>
    <property type="evidence" value="ECO:0007669"/>
    <property type="project" value="UniProtKB-ARBA"/>
</dbReference>
<evidence type="ECO:0000256" key="6">
    <source>
        <dbReference type="SAM" id="MobiDB-lite"/>
    </source>
</evidence>
<dbReference type="SUPFAM" id="SSF48464">
    <property type="entry name" value="ENTH/VHS domain"/>
    <property type="match status" value="1"/>
</dbReference>
<evidence type="ECO:0000313" key="10">
    <source>
        <dbReference type="Proteomes" id="UP001187682"/>
    </source>
</evidence>
<evidence type="ECO:0000256" key="1">
    <source>
        <dbReference type="ARBA" id="ARBA00004123"/>
    </source>
</evidence>
<proteinExistence type="predicted"/>
<dbReference type="GO" id="GO:0005634">
    <property type="term" value="C:nucleus"/>
    <property type="evidence" value="ECO:0007669"/>
    <property type="project" value="UniProtKB-SubCell"/>
</dbReference>
<evidence type="ECO:0000256" key="3">
    <source>
        <dbReference type="ARBA" id="ARBA00022884"/>
    </source>
</evidence>
<feature type="region of interest" description="Disordered" evidence="6">
    <location>
        <begin position="151"/>
        <end position="197"/>
    </location>
</feature>
<name>A0AAE8N2M0_9PEZI</name>
<evidence type="ECO:0000259" key="7">
    <source>
        <dbReference type="PROSITE" id="PS50102"/>
    </source>
</evidence>
<dbReference type="AlphaFoldDB" id="A0AAE8N2M0"/>
<evidence type="ECO:0000256" key="4">
    <source>
        <dbReference type="ARBA" id="ARBA00023242"/>
    </source>
</evidence>
<dbReference type="SMART" id="SM00582">
    <property type="entry name" value="RPR"/>
    <property type="match status" value="1"/>
</dbReference>
<dbReference type="PROSITE" id="PS51391">
    <property type="entry name" value="CID"/>
    <property type="match status" value="1"/>
</dbReference>
<dbReference type="InterPro" id="IPR012677">
    <property type="entry name" value="Nucleotide-bd_a/b_plait_sf"/>
</dbReference>
<dbReference type="InterPro" id="IPR008942">
    <property type="entry name" value="ENTH_VHS"/>
</dbReference>
<feature type="region of interest" description="Disordered" evidence="6">
    <location>
        <begin position="356"/>
        <end position="460"/>
    </location>
</feature>
<feature type="compositionally biased region" description="Low complexity" evidence="6">
    <location>
        <begin position="356"/>
        <end position="369"/>
    </location>
</feature>
<keyword evidence="4" id="KW-0539">Nucleus</keyword>
<evidence type="ECO:0000313" key="9">
    <source>
        <dbReference type="EMBL" id="SPO03833.1"/>
    </source>
</evidence>
<feature type="domain" description="RRM" evidence="7">
    <location>
        <begin position="478"/>
        <end position="548"/>
    </location>
</feature>
<dbReference type="CDD" id="cd16984">
    <property type="entry name" value="CID_Nrd1_like"/>
    <property type="match status" value="1"/>
</dbReference>
<feature type="region of interest" description="Disordered" evidence="6">
    <location>
        <begin position="612"/>
        <end position="696"/>
    </location>
</feature>
<dbReference type="InterPro" id="IPR048892">
    <property type="entry name" value="Nrd1_Seb1_dom2"/>
</dbReference>
<dbReference type="Gene3D" id="1.25.40.90">
    <property type="match status" value="1"/>
</dbReference>
<keyword evidence="3 5" id="KW-0694">RNA-binding</keyword>
<dbReference type="SMART" id="SM00360">
    <property type="entry name" value="RRM"/>
    <property type="match status" value="1"/>
</dbReference>
<dbReference type="InterPro" id="IPR035979">
    <property type="entry name" value="RBD_domain_sf"/>
</dbReference>
<dbReference type="SUPFAM" id="SSF54928">
    <property type="entry name" value="RNA-binding domain, RBD"/>
    <property type="match status" value="1"/>
</dbReference>
<reference evidence="9" key="1">
    <citation type="submission" date="2018-03" db="EMBL/GenBank/DDBJ databases">
        <authorList>
            <person name="Guldener U."/>
        </authorList>
    </citation>
    <scope>NUCLEOTIDE SEQUENCE</scope>
</reference>
<keyword evidence="10" id="KW-1185">Reference proteome</keyword>
<dbReference type="InterPro" id="IPR006569">
    <property type="entry name" value="CID_dom"/>
</dbReference>
<gene>
    <name evidence="9" type="ORF">DNG_06516</name>
</gene>
<dbReference type="Pfam" id="PF00076">
    <property type="entry name" value="RRM_1"/>
    <property type="match status" value="1"/>
</dbReference>
<dbReference type="Proteomes" id="UP001187682">
    <property type="component" value="Unassembled WGS sequence"/>
</dbReference>
<dbReference type="Pfam" id="PF21380">
    <property type="entry name" value="Nrd1-Seb1_dom2"/>
    <property type="match status" value="1"/>
</dbReference>
<sequence>MSSAVADLEAGLSAMLNLKPPGVSTSRIKNLTELCQANIKDESLLVQKFYTQLKKAPGTHKLGVLYLIDSVVRKWVDLAKQQHQEVSSTAQDGTFAAGVFRVTEILPALMDNILQSAPADQKDRIKKLVDIWERAQTFPPKYIEKFRQQLKEATTTTTSTTPPGSPPAGLPGSTQRPPLAPGQQATPAAPPQAPSGTNIMDVLANIAKQSAVPGPPSASATPPIPATSTPTAAAPGLPYGAPPAQLPYQQPQQQQQPYTAPSAPTSLASTIPGFPAQLLAGLNAGQSYAPPVSSAPGGFPSVTPQVPPPPAGPAAAPAGGAPALGLNQVMLIKTLIDQGLQPNQISAILQSMSTAPQAAPQGAPAYPMATPQPQDGGWGSGAQGRDYEANDRRGYRERSRSKSPDRWGRDARGGYDRHGGANHRSASRDRGRDRPDYRQRSPMGRRDRDTPDRGHEPKKRFFEIDRSIRPGCIKVMSRTLFVGGVTCSQGEIQDIFGRVGPVQSVIINKEKRHAFVKMLTRDAAIEAKRAMGEYKSGGLALRTRWGVGFGPRDCCDYENGVSIIPISRLTEADRKWLLTAEYGGTGGAPIESGIAVEEPDIEIGAGVSSKAISRRVQTDKGGVNGPKSTKSRVDDDGAHSHHGKGGGRRDVRRDDEGGYQNPVNPNLIPPGYAFGMGGMPTYPGYSMYPPQDSNGS</sequence>
<feature type="compositionally biased region" description="Low complexity" evidence="6">
    <location>
        <begin position="217"/>
        <end position="239"/>
    </location>
</feature>
<protein>
    <submittedName>
        <fullName evidence="9">Related to RNA binding protein NRD1 protein</fullName>
    </submittedName>
</protein>
<dbReference type="Gene3D" id="3.30.70.330">
    <property type="match status" value="1"/>
</dbReference>
<feature type="compositionally biased region" description="Basic and acidic residues" evidence="6">
    <location>
        <begin position="426"/>
        <end position="460"/>
    </location>
</feature>
<dbReference type="PROSITE" id="PS50102">
    <property type="entry name" value="RRM"/>
    <property type="match status" value="1"/>
</dbReference>
<feature type="compositionally biased region" description="Basic and acidic residues" evidence="6">
    <location>
        <begin position="385"/>
        <end position="419"/>
    </location>
</feature>
<dbReference type="GO" id="GO:0010629">
    <property type="term" value="P:negative regulation of gene expression"/>
    <property type="evidence" value="ECO:0007669"/>
    <property type="project" value="UniProtKB-ARBA"/>
</dbReference>
<dbReference type="FunFam" id="3.30.70.330:FF:000397">
    <property type="entry name" value="RNA binding protein Nrd1"/>
    <property type="match status" value="1"/>
</dbReference>
<feature type="compositionally biased region" description="Low complexity" evidence="6">
    <location>
        <begin position="246"/>
        <end position="265"/>
    </location>
</feature>
<dbReference type="GO" id="GO:0031126">
    <property type="term" value="P:sno(s)RNA 3'-end processing"/>
    <property type="evidence" value="ECO:0007669"/>
    <property type="project" value="UniProtKB-ARBA"/>
</dbReference>
<comment type="subcellular location">
    <subcellularLocation>
        <location evidence="1">Nucleus</location>
    </subcellularLocation>
</comment>